<evidence type="ECO:0000313" key="1">
    <source>
        <dbReference type="EMBL" id="KAG5637625.1"/>
    </source>
</evidence>
<dbReference type="SUPFAM" id="SSF51735">
    <property type="entry name" value="NAD(P)-binding Rossmann-fold domains"/>
    <property type="match status" value="1"/>
</dbReference>
<accession>A0A9P7FUR1</accession>
<dbReference type="AlphaFoldDB" id="A0A9P7FUR1"/>
<name>A0A9P7FUR1_9AGAR</name>
<proteinExistence type="predicted"/>
<reference evidence="1" key="2">
    <citation type="submission" date="2021-10" db="EMBL/GenBank/DDBJ databases">
        <title>Phylogenomics reveals ancestral predisposition of the termite-cultivated fungus Termitomyces towards a domesticated lifestyle.</title>
        <authorList>
            <person name="Auxier B."/>
            <person name="Grum-Grzhimaylo A."/>
            <person name="Cardenas M.E."/>
            <person name="Lodge J.D."/>
            <person name="Laessoe T."/>
            <person name="Pedersen O."/>
            <person name="Smith M.E."/>
            <person name="Kuyper T.W."/>
            <person name="Franco-Molano E.A."/>
            <person name="Baroni T.J."/>
            <person name="Aanen D.K."/>
        </authorList>
    </citation>
    <scope>NUCLEOTIDE SEQUENCE</scope>
    <source>
        <strain evidence="1">D49</strain>
    </source>
</reference>
<dbReference type="InterPro" id="IPR002347">
    <property type="entry name" value="SDR_fam"/>
</dbReference>
<sequence length="73" mass="7839">MVGRLQNKGANVLLADINLEAAEKAAKLINERLPNANAIAVKADVGKEQDVKDAVDKAVKEFGRLDVMVFGPH</sequence>
<dbReference type="OrthoDB" id="417891at2759"/>
<gene>
    <name evidence="1" type="ORF">H0H81_003906</name>
</gene>
<organism evidence="1 2">
    <name type="scientific">Sphagnurus paluster</name>
    <dbReference type="NCBI Taxonomy" id="117069"/>
    <lineage>
        <taxon>Eukaryota</taxon>
        <taxon>Fungi</taxon>
        <taxon>Dikarya</taxon>
        <taxon>Basidiomycota</taxon>
        <taxon>Agaricomycotina</taxon>
        <taxon>Agaricomycetes</taxon>
        <taxon>Agaricomycetidae</taxon>
        <taxon>Agaricales</taxon>
        <taxon>Tricholomatineae</taxon>
        <taxon>Lyophyllaceae</taxon>
        <taxon>Sphagnurus</taxon>
    </lineage>
</organism>
<protein>
    <submittedName>
        <fullName evidence="1">Uncharacterized protein</fullName>
    </submittedName>
</protein>
<dbReference type="Pfam" id="PF00106">
    <property type="entry name" value="adh_short"/>
    <property type="match status" value="1"/>
</dbReference>
<dbReference type="Gene3D" id="3.40.50.720">
    <property type="entry name" value="NAD(P)-binding Rossmann-like Domain"/>
    <property type="match status" value="1"/>
</dbReference>
<keyword evidence="2" id="KW-1185">Reference proteome</keyword>
<comment type="caution">
    <text evidence="1">The sequence shown here is derived from an EMBL/GenBank/DDBJ whole genome shotgun (WGS) entry which is preliminary data.</text>
</comment>
<dbReference type="Proteomes" id="UP000717328">
    <property type="component" value="Unassembled WGS sequence"/>
</dbReference>
<dbReference type="PANTHER" id="PTHR42820">
    <property type="entry name" value="SHORT-CHAIN DEHYDROGENASE REDUCTASE"/>
    <property type="match status" value="1"/>
</dbReference>
<evidence type="ECO:0000313" key="2">
    <source>
        <dbReference type="Proteomes" id="UP000717328"/>
    </source>
</evidence>
<dbReference type="EMBL" id="JABCKI010005815">
    <property type="protein sequence ID" value="KAG5637625.1"/>
    <property type="molecule type" value="Genomic_DNA"/>
</dbReference>
<reference evidence="1" key="1">
    <citation type="submission" date="2021-02" db="EMBL/GenBank/DDBJ databases">
        <authorList>
            <person name="Nieuwenhuis M."/>
            <person name="Van De Peppel L.J.J."/>
        </authorList>
    </citation>
    <scope>NUCLEOTIDE SEQUENCE</scope>
    <source>
        <strain evidence="1">D49</strain>
    </source>
</reference>
<dbReference type="PANTHER" id="PTHR42820:SF1">
    <property type="entry name" value="SHORT-CHAIN DEHYDROGENASE_REDUCTASE FAMILY PROTEIN"/>
    <property type="match status" value="1"/>
</dbReference>
<dbReference type="InterPro" id="IPR036291">
    <property type="entry name" value="NAD(P)-bd_dom_sf"/>
</dbReference>